<sequence length="427" mass="46443">MSTMSSAFCGCDEGVELVDDEEHVGFVSDNNSIVLGTASTRSTLNLVPSTVTGHRQSNASSSWFRKQENGQDENTEVAESMATGPRPLKSWFGKRDDQSASLRSASLEEEEEPNEGEALVPPNSNELQGNQGEITRIVSTIVVENQSAVTPVQAGKEVDEEEYEEEIRRRNQTPTILRLLVDPMNKWAQSRTCLSFIFVAILALNVLAITLAITGLVDSTKTAKTDYGVVAATDYNSATSVPVAFQEDSSTLDAAVTSPQEEETVENNQEQEDAETTNEGNRNPENGTSVVEEQPVEMCRDDDILTRTEQNCHDMYLNDYRICRSFEGCGCLPTGNLIGDMFPNGPPTDCDTGMEPICNAFREKWNCCNEDCRSLTLGYVECLGNAALACAQTGFQCSLQCTSSAFSPTSASVVASTVVAFLISFLL</sequence>
<evidence type="ECO:0000313" key="3">
    <source>
        <dbReference type="EMBL" id="CAB9517997.1"/>
    </source>
</evidence>
<feature type="region of interest" description="Disordered" evidence="1">
    <location>
        <begin position="250"/>
        <end position="290"/>
    </location>
</feature>
<keyword evidence="4" id="KW-1185">Reference proteome</keyword>
<organism evidence="3 4">
    <name type="scientific">Seminavis robusta</name>
    <dbReference type="NCBI Taxonomy" id="568900"/>
    <lineage>
        <taxon>Eukaryota</taxon>
        <taxon>Sar</taxon>
        <taxon>Stramenopiles</taxon>
        <taxon>Ochrophyta</taxon>
        <taxon>Bacillariophyta</taxon>
        <taxon>Bacillariophyceae</taxon>
        <taxon>Bacillariophycidae</taxon>
        <taxon>Naviculales</taxon>
        <taxon>Naviculaceae</taxon>
        <taxon>Seminavis</taxon>
    </lineage>
</organism>
<evidence type="ECO:0000256" key="1">
    <source>
        <dbReference type="SAM" id="MobiDB-lite"/>
    </source>
</evidence>
<feature type="transmembrane region" description="Helical" evidence="2">
    <location>
        <begin position="193"/>
        <end position="217"/>
    </location>
</feature>
<dbReference type="AlphaFoldDB" id="A0A9N8EBD1"/>
<feature type="region of interest" description="Disordered" evidence="1">
    <location>
        <begin position="51"/>
        <end position="130"/>
    </location>
</feature>
<evidence type="ECO:0008006" key="5">
    <source>
        <dbReference type="Google" id="ProtNLM"/>
    </source>
</evidence>
<evidence type="ECO:0000313" key="4">
    <source>
        <dbReference type="Proteomes" id="UP001153069"/>
    </source>
</evidence>
<dbReference type="EMBL" id="CAICTM010000896">
    <property type="protein sequence ID" value="CAB9517997.1"/>
    <property type="molecule type" value="Genomic_DNA"/>
</dbReference>
<accession>A0A9N8EBD1</accession>
<gene>
    <name evidence="3" type="ORF">SEMRO_898_G217620.1</name>
</gene>
<feature type="compositionally biased region" description="Acidic residues" evidence="1">
    <location>
        <begin position="260"/>
        <end position="276"/>
    </location>
</feature>
<proteinExistence type="predicted"/>
<keyword evidence="2" id="KW-0472">Membrane</keyword>
<evidence type="ECO:0000256" key="2">
    <source>
        <dbReference type="SAM" id="Phobius"/>
    </source>
</evidence>
<comment type="caution">
    <text evidence="3">The sequence shown here is derived from an EMBL/GenBank/DDBJ whole genome shotgun (WGS) entry which is preliminary data.</text>
</comment>
<keyword evidence="2" id="KW-0812">Transmembrane</keyword>
<feature type="compositionally biased region" description="Polar residues" evidence="1">
    <location>
        <begin position="51"/>
        <end position="64"/>
    </location>
</feature>
<keyword evidence="2" id="KW-1133">Transmembrane helix</keyword>
<protein>
    <recommendedName>
        <fullName evidence="5">Transmembrane protein</fullName>
    </recommendedName>
</protein>
<feature type="compositionally biased region" description="Polar residues" evidence="1">
    <location>
        <begin position="277"/>
        <end position="290"/>
    </location>
</feature>
<dbReference type="Proteomes" id="UP001153069">
    <property type="component" value="Unassembled WGS sequence"/>
</dbReference>
<reference evidence="3" key="1">
    <citation type="submission" date="2020-06" db="EMBL/GenBank/DDBJ databases">
        <authorList>
            <consortium name="Plant Systems Biology data submission"/>
        </authorList>
    </citation>
    <scope>NUCLEOTIDE SEQUENCE</scope>
    <source>
        <strain evidence="3">D6</strain>
    </source>
</reference>
<name>A0A9N8EBD1_9STRA</name>